<proteinExistence type="inferred from homology"/>
<dbReference type="GO" id="GO:0017119">
    <property type="term" value="C:Golgi transport complex"/>
    <property type="evidence" value="ECO:0007669"/>
    <property type="project" value="TreeGrafter"/>
</dbReference>
<feature type="region of interest" description="Disordered" evidence="9">
    <location>
        <begin position="778"/>
        <end position="823"/>
    </location>
</feature>
<dbReference type="PANTHER" id="PTHR13302:SF8">
    <property type="entry name" value="CONSERVED OLIGOMERIC GOLGI COMPLEX SUBUNIT 3"/>
    <property type="match status" value="1"/>
</dbReference>
<evidence type="ECO:0000256" key="3">
    <source>
        <dbReference type="ARBA" id="ARBA00020976"/>
    </source>
</evidence>
<dbReference type="GO" id="GO:0000139">
    <property type="term" value="C:Golgi membrane"/>
    <property type="evidence" value="ECO:0007669"/>
    <property type="project" value="UniProtKB-SubCell"/>
</dbReference>
<evidence type="ECO:0000313" key="13">
    <source>
        <dbReference type="Proteomes" id="UP000242877"/>
    </source>
</evidence>
<organism evidence="12 13">
    <name type="scientific">Ascosphaera apis ARSEF 7405</name>
    <dbReference type="NCBI Taxonomy" id="392613"/>
    <lineage>
        <taxon>Eukaryota</taxon>
        <taxon>Fungi</taxon>
        <taxon>Dikarya</taxon>
        <taxon>Ascomycota</taxon>
        <taxon>Pezizomycotina</taxon>
        <taxon>Eurotiomycetes</taxon>
        <taxon>Eurotiomycetidae</taxon>
        <taxon>Onygenales</taxon>
        <taxon>Ascosphaeraceae</taxon>
        <taxon>Ascosphaera</taxon>
    </lineage>
</organism>
<dbReference type="Proteomes" id="UP000242877">
    <property type="component" value="Unassembled WGS sequence"/>
</dbReference>
<evidence type="ECO:0000256" key="9">
    <source>
        <dbReference type="SAM" id="MobiDB-lite"/>
    </source>
</evidence>
<evidence type="ECO:0000256" key="1">
    <source>
        <dbReference type="ARBA" id="ARBA00004395"/>
    </source>
</evidence>
<dbReference type="GO" id="GO:0005801">
    <property type="term" value="C:cis-Golgi network"/>
    <property type="evidence" value="ECO:0007669"/>
    <property type="project" value="InterPro"/>
</dbReference>
<dbReference type="EMBL" id="AZGZ01000008">
    <property type="protein sequence ID" value="KZZ93633.1"/>
    <property type="molecule type" value="Genomic_DNA"/>
</dbReference>
<evidence type="ECO:0000256" key="6">
    <source>
        <dbReference type="ARBA" id="ARBA00023034"/>
    </source>
</evidence>
<feature type="domain" description="Conserved oligomeric Golgi complex subunit 3 N-terminal" evidence="10">
    <location>
        <begin position="51"/>
        <end position="195"/>
    </location>
</feature>
<comment type="subcellular location">
    <subcellularLocation>
        <location evidence="1">Golgi apparatus membrane</location>
        <topology evidence="1">Peripheral membrane protein</topology>
    </subcellularLocation>
</comment>
<evidence type="ECO:0000256" key="5">
    <source>
        <dbReference type="ARBA" id="ARBA00022927"/>
    </source>
</evidence>
<sequence>MEGNPTTASQQGSGKKETAISQIRNDADYAQWYSKVGDDLLEASFDEYQSYLDELEASKSHLDAVLGDTANTLDILSSLTRSFQAVEEQTLAFQKQCEGYLKAQAKGSALADDIHNNLRYYDFLEPASRRLNAPGAGNTVRSKEFSDMLAHLDECLDYMQTHPNQKEAETYRSRYRLLMTRALTLVRGQFVSALRDISADVAKRIANRQLNDTTMSALLYAKFRVDAAEMKQIGLEIQKRAVLPIDADPGMEPEYQSLLNELHSAFSSARGKLILPIIQKKMYDIAQAPSTSKDLVSFARASISYIRGICLDEYDLWGEWFHGQQGLYEFLESICEPLYDYIRPMILRETKLVHLCQLCSLLQTRYLSDLEDEGAEYSDNASDVIQLDFSILIQPALEDAQSRLVFRTQSIMQTSIEKFKPRPEDINYPEHNRQISFSGALRVPAGADASDSHTSLPKMIVVDEESYPPHEEPDTTWEANAGSVLDGWYPTLKTAIWLLSRIYRLVNSVVFDDLAHQIVHQTTLSLHTASSMISSKTTPADGQLFLIKHLLLLKQQIVAFDIEFVSTPDVSVDFFSAVTGTFYELRERGGLFNPRNLVRLVGQGLMPTVIENMLDAKAELDGRLRTAINAFTNGYAKEMGAHLTVPSFALSSTPPEQEKLHIDLKRILEETRKAVQTTVPRLRTILNDYLDDRRTRDTLIGAVQDLVSQQYEDFIEGCALALEESRRAASNKSAPLPNRAKPVASRAAKMEVVDLGLWDVDTFAEWCETVFRTSNEGMLEQDGLLSPSSAGEESKEHHGDVAMSPTHSNSDKQDESQPDVRTT</sequence>
<dbReference type="OrthoDB" id="296793at2759"/>
<comment type="similarity">
    <text evidence="2">Belongs to the COG3 family.</text>
</comment>
<dbReference type="GO" id="GO:0006891">
    <property type="term" value="P:intra-Golgi vesicle-mediated transport"/>
    <property type="evidence" value="ECO:0007669"/>
    <property type="project" value="TreeGrafter"/>
</dbReference>
<keyword evidence="5" id="KW-0653">Protein transport</keyword>
<name>A0A162IHS2_9EURO</name>
<evidence type="ECO:0000259" key="11">
    <source>
        <dbReference type="Pfam" id="PF20671"/>
    </source>
</evidence>
<reference evidence="12 13" key="1">
    <citation type="journal article" date="2016" name="Genome Biol. Evol.">
        <title>Divergent and convergent evolution of fungal pathogenicity.</title>
        <authorList>
            <person name="Shang Y."/>
            <person name="Xiao G."/>
            <person name="Zheng P."/>
            <person name="Cen K."/>
            <person name="Zhan S."/>
            <person name="Wang C."/>
        </authorList>
    </citation>
    <scope>NUCLEOTIDE SEQUENCE [LARGE SCALE GENOMIC DNA]</scope>
    <source>
        <strain evidence="12 13">ARSEF 7405</strain>
    </source>
</reference>
<dbReference type="InterPro" id="IPR048320">
    <property type="entry name" value="COG3_N"/>
</dbReference>
<evidence type="ECO:0000256" key="8">
    <source>
        <dbReference type="ARBA" id="ARBA00031339"/>
    </source>
</evidence>
<dbReference type="Pfam" id="PF04136">
    <property type="entry name" value="COG3_N"/>
    <property type="match status" value="1"/>
</dbReference>
<gene>
    <name evidence="12" type="ORF">AAP_02425</name>
</gene>
<keyword evidence="6" id="KW-0333">Golgi apparatus</keyword>
<evidence type="ECO:0000256" key="4">
    <source>
        <dbReference type="ARBA" id="ARBA00022448"/>
    </source>
</evidence>
<dbReference type="GO" id="GO:0006886">
    <property type="term" value="P:intracellular protein transport"/>
    <property type="evidence" value="ECO:0007669"/>
    <property type="project" value="InterPro"/>
</dbReference>
<evidence type="ECO:0000313" key="12">
    <source>
        <dbReference type="EMBL" id="KZZ93633.1"/>
    </source>
</evidence>
<dbReference type="Pfam" id="PF20671">
    <property type="entry name" value="COG3_C"/>
    <property type="match status" value="1"/>
</dbReference>
<comment type="caution">
    <text evidence="12">The sequence shown here is derived from an EMBL/GenBank/DDBJ whole genome shotgun (WGS) entry which is preliminary data.</text>
</comment>
<evidence type="ECO:0000256" key="2">
    <source>
        <dbReference type="ARBA" id="ARBA00009936"/>
    </source>
</evidence>
<dbReference type="InterPro" id="IPR048685">
    <property type="entry name" value="COG3_C"/>
</dbReference>
<keyword evidence="4" id="KW-0813">Transport</keyword>
<dbReference type="GO" id="GO:0006914">
    <property type="term" value="P:autophagy"/>
    <property type="evidence" value="ECO:0007669"/>
    <property type="project" value="TreeGrafter"/>
</dbReference>
<keyword evidence="7" id="KW-0472">Membrane</keyword>
<feature type="domain" description="Conserved oligomeric Golgi complex subunit 3 C-terminal" evidence="11">
    <location>
        <begin position="216"/>
        <end position="574"/>
    </location>
</feature>
<dbReference type="GO" id="GO:0007030">
    <property type="term" value="P:Golgi organization"/>
    <property type="evidence" value="ECO:0007669"/>
    <property type="project" value="TreeGrafter"/>
</dbReference>
<dbReference type="VEuPathDB" id="FungiDB:AAP_02425"/>
<evidence type="ECO:0000256" key="7">
    <source>
        <dbReference type="ARBA" id="ARBA00023136"/>
    </source>
</evidence>
<dbReference type="PANTHER" id="PTHR13302">
    <property type="entry name" value="CONSERVED OLIGOMERIC GOLGI COMPLEX COMPONENT 3"/>
    <property type="match status" value="1"/>
</dbReference>
<evidence type="ECO:0000259" key="10">
    <source>
        <dbReference type="Pfam" id="PF04136"/>
    </source>
</evidence>
<keyword evidence="13" id="KW-1185">Reference proteome</keyword>
<accession>A0A162IHS2</accession>
<dbReference type="AlphaFoldDB" id="A0A162IHS2"/>
<dbReference type="InterPro" id="IPR007265">
    <property type="entry name" value="COG_su3"/>
</dbReference>
<protein>
    <recommendedName>
        <fullName evidence="3">Conserved oligomeric Golgi complex subunit 3</fullName>
    </recommendedName>
    <alternativeName>
        <fullName evidence="8">Component of oligomeric Golgi complex 3</fullName>
    </alternativeName>
</protein>